<proteinExistence type="predicted"/>
<name>A0ABR9RCX9_9FIRM</name>
<accession>A0ABR9RCX9</accession>
<sequence length="343" mass="37111">MTNTTNYGLKKPGPNDYVNIDDLNYNADAIDAAMQENKTKRADLKLSNLDTPQEALSNLGSGVRPTLLRNGFFIGGGSQKGSGIFPINHRGKLSYADGYTIDGWKLNSGTLTVKDDCIEFEAPPENFATFECAVEAPSNYSGKTLTLSALAERISGTEYCYITNIFDEYKKDVAIPDAKGFCSLTDTAGTLTSSLKFVFVCGKGCKIRMYAAKMEEGDFHTLGWMDESGLPHLFVGPEFGVVLSECQRCLIPVKKNSCFGFASSDTLVYLYMPIPVSMRSVPVFIGTIGESLFPNDGNKVTEISVFGSSAISNMITLRVTGTGFTPGKVYVANDAEGFLSAEL</sequence>
<evidence type="ECO:0000313" key="1">
    <source>
        <dbReference type="EMBL" id="MBE5056215.1"/>
    </source>
</evidence>
<evidence type="ECO:0000313" key="2">
    <source>
        <dbReference type="Proteomes" id="UP000806211"/>
    </source>
</evidence>
<reference evidence="1 2" key="1">
    <citation type="submission" date="2020-10" db="EMBL/GenBank/DDBJ databases">
        <title>ChiBAC.</title>
        <authorList>
            <person name="Zenner C."/>
            <person name="Hitch T.C.A."/>
            <person name="Clavel T."/>
        </authorList>
    </citation>
    <scope>NUCLEOTIDE SEQUENCE [LARGE SCALE GENOMIC DNA]</scope>
    <source>
        <strain evidence="1 2">DSM 107456</strain>
    </source>
</reference>
<dbReference type="RefSeq" id="WP_193537926.1">
    <property type="nucleotide sequence ID" value="NZ_JADCKF010000008.1"/>
</dbReference>
<organism evidence="1 2">
    <name type="scientific">Pseudoflavonifractor gallinarum</name>
    <dbReference type="NCBI Taxonomy" id="2779352"/>
    <lineage>
        <taxon>Bacteria</taxon>
        <taxon>Bacillati</taxon>
        <taxon>Bacillota</taxon>
        <taxon>Clostridia</taxon>
        <taxon>Eubacteriales</taxon>
        <taxon>Oscillospiraceae</taxon>
        <taxon>Pseudoflavonifractor</taxon>
    </lineage>
</organism>
<protein>
    <submittedName>
        <fullName evidence="1">Uncharacterized protein</fullName>
    </submittedName>
</protein>
<keyword evidence="2" id="KW-1185">Reference proteome</keyword>
<dbReference type="Proteomes" id="UP000806211">
    <property type="component" value="Unassembled WGS sequence"/>
</dbReference>
<gene>
    <name evidence="1" type="ORF">INF37_09420</name>
</gene>
<comment type="caution">
    <text evidence="1">The sequence shown here is derived from an EMBL/GenBank/DDBJ whole genome shotgun (WGS) entry which is preliminary data.</text>
</comment>
<dbReference type="EMBL" id="JADCKF010000008">
    <property type="protein sequence ID" value="MBE5056215.1"/>
    <property type="molecule type" value="Genomic_DNA"/>
</dbReference>